<reference evidence="1 2" key="1">
    <citation type="journal article" date="2022" name="Plant J.">
        <title>Chromosome-level genome of Camellia lanceoleosa provides a valuable resource for understanding genome evolution and self-incompatibility.</title>
        <authorList>
            <person name="Gong W."/>
            <person name="Xiao S."/>
            <person name="Wang L."/>
            <person name="Liao Z."/>
            <person name="Chang Y."/>
            <person name="Mo W."/>
            <person name="Hu G."/>
            <person name="Li W."/>
            <person name="Zhao G."/>
            <person name="Zhu H."/>
            <person name="Hu X."/>
            <person name="Ji K."/>
            <person name="Xiang X."/>
            <person name="Song Q."/>
            <person name="Yuan D."/>
            <person name="Jin S."/>
            <person name="Zhang L."/>
        </authorList>
    </citation>
    <scope>NUCLEOTIDE SEQUENCE [LARGE SCALE GENOMIC DNA]</scope>
    <source>
        <strain evidence="1">SQ_2022a</strain>
    </source>
</reference>
<accession>A0ACC0FMD8</accession>
<proteinExistence type="predicted"/>
<gene>
    <name evidence="1" type="ORF">LOK49_LG13G00261</name>
</gene>
<name>A0ACC0FMD8_9ERIC</name>
<dbReference type="EMBL" id="CM045771">
    <property type="protein sequence ID" value="KAI7989880.1"/>
    <property type="molecule type" value="Genomic_DNA"/>
</dbReference>
<protein>
    <submittedName>
        <fullName evidence="1">Pentatricopeptide repeat-containing protein</fullName>
    </submittedName>
</protein>
<dbReference type="Proteomes" id="UP001060215">
    <property type="component" value="Chromosome 14"/>
</dbReference>
<sequence>MMVAYSQVNEFREVRSLFRWMQEVGTEPNESVLVSVLIARAHLGALAQGLWIRSYAKRYNLVFNPKCNCLESTLSVFKDIPNKDAGAWNAIISGATMNGDVRKLLNVFDKMTIDGTRPIETTFVALLTACKQARLVKDGLKLFEQMGTFYGVKPKFEHYACVVDLLARAGKLKEAEKFIEEEMGGVERADAYVWRAPLGACRVYQIVERMCYRTISIGKRAGK</sequence>
<evidence type="ECO:0000313" key="2">
    <source>
        <dbReference type="Proteomes" id="UP001060215"/>
    </source>
</evidence>
<organism evidence="1 2">
    <name type="scientific">Camellia lanceoleosa</name>
    <dbReference type="NCBI Taxonomy" id="1840588"/>
    <lineage>
        <taxon>Eukaryota</taxon>
        <taxon>Viridiplantae</taxon>
        <taxon>Streptophyta</taxon>
        <taxon>Embryophyta</taxon>
        <taxon>Tracheophyta</taxon>
        <taxon>Spermatophyta</taxon>
        <taxon>Magnoliopsida</taxon>
        <taxon>eudicotyledons</taxon>
        <taxon>Gunneridae</taxon>
        <taxon>Pentapetalae</taxon>
        <taxon>asterids</taxon>
        <taxon>Ericales</taxon>
        <taxon>Theaceae</taxon>
        <taxon>Camellia</taxon>
    </lineage>
</organism>
<keyword evidence="2" id="KW-1185">Reference proteome</keyword>
<evidence type="ECO:0000313" key="1">
    <source>
        <dbReference type="EMBL" id="KAI7989880.1"/>
    </source>
</evidence>
<comment type="caution">
    <text evidence="1">The sequence shown here is derived from an EMBL/GenBank/DDBJ whole genome shotgun (WGS) entry which is preliminary data.</text>
</comment>